<name>A0A8J5SXU9_ZIZPA</name>
<sequence>MKSGDGLDCISFTSCRIRFTIGFPRLYFPPPWSSYPSPRTPPPPREEGDGEEEGSGRRRRRARGGRGDLGEKTRGAGRGKKSAV</sequence>
<feature type="region of interest" description="Disordered" evidence="1">
    <location>
        <begin position="30"/>
        <end position="84"/>
    </location>
</feature>
<organism evidence="2 3">
    <name type="scientific">Zizania palustris</name>
    <name type="common">Northern wild rice</name>
    <dbReference type="NCBI Taxonomy" id="103762"/>
    <lineage>
        <taxon>Eukaryota</taxon>
        <taxon>Viridiplantae</taxon>
        <taxon>Streptophyta</taxon>
        <taxon>Embryophyta</taxon>
        <taxon>Tracheophyta</taxon>
        <taxon>Spermatophyta</taxon>
        <taxon>Magnoliopsida</taxon>
        <taxon>Liliopsida</taxon>
        <taxon>Poales</taxon>
        <taxon>Poaceae</taxon>
        <taxon>BOP clade</taxon>
        <taxon>Oryzoideae</taxon>
        <taxon>Oryzeae</taxon>
        <taxon>Zizaniinae</taxon>
        <taxon>Zizania</taxon>
    </lineage>
</organism>
<proteinExistence type="predicted"/>
<reference evidence="2" key="2">
    <citation type="submission" date="2021-02" db="EMBL/GenBank/DDBJ databases">
        <authorList>
            <person name="Kimball J.A."/>
            <person name="Haas M.W."/>
            <person name="Macchietto M."/>
            <person name="Kono T."/>
            <person name="Duquette J."/>
            <person name="Shao M."/>
        </authorList>
    </citation>
    <scope>NUCLEOTIDE SEQUENCE</scope>
    <source>
        <tissue evidence="2">Fresh leaf tissue</tissue>
    </source>
</reference>
<dbReference type="Proteomes" id="UP000729402">
    <property type="component" value="Unassembled WGS sequence"/>
</dbReference>
<protein>
    <submittedName>
        <fullName evidence="2">Uncharacterized protein</fullName>
    </submittedName>
</protein>
<accession>A0A8J5SXU9</accession>
<feature type="compositionally biased region" description="Basic residues" evidence="1">
    <location>
        <begin position="75"/>
        <end position="84"/>
    </location>
</feature>
<gene>
    <name evidence="2" type="ORF">GUJ93_ZPchr0006g43485</name>
</gene>
<evidence type="ECO:0000313" key="2">
    <source>
        <dbReference type="EMBL" id="KAG8076917.1"/>
    </source>
</evidence>
<dbReference type="EMBL" id="JAAALK010000283">
    <property type="protein sequence ID" value="KAG8076917.1"/>
    <property type="molecule type" value="Genomic_DNA"/>
</dbReference>
<evidence type="ECO:0000256" key="1">
    <source>
        <dbReference type="SAM" id="MobiDB-lite"/>
    </source>
</evidence>
<feature type="compositionally biased region" description="Basic and acidic residues" evidence="1">
    <location>
        <begin position="65"/>
        <end position="74"/>
    </location>
</feature>
<dbReference type="AlphaFoldDB" id="A0A8J5SXU9"/>
<reference evidence="2" key="1">
    <citation type="journal article" date="2021" name="bioRxiv">
        <title>Whole Genome Assembly and Annotation of Northern Wild Rice, Zizania palustris L., Supports a Whole Genome Duplication in the Zizania Genus.</title>
        <authorList>
            <person name="Haas M."/>
            <person name="Kono T."/>
            <person name="Macchietto M."/>
            <person name="Millas R."/>
            <person name="McGilp L."/>
            <person name="Shao M."/>
            <person name="Duquette J."/>
            <person name="Hirsch C.N."/>
            <person name="Kimball J."/>
        </authorList>
    </citation>
    <scope>NUCLEOTIDE SEQUENCE</scope>
    <source>
        <tissue evidence="2">Fresh leaf tissue</tissue>
    </source>
</reference>
<evidence type="ECO:0000313" key="3">
    <source>
        <dbReference type="Proteomes" id="UP000729402"/>
    </source>
</evidence>
<keyword evidence="3" id="KW-1185">Reference proteome</keyword>
<comment type="caution">
    <text evidence="2">The sequence shown here is derived from an EMBL/GenBank/DDBJ whole genome shotgun (WGS) entry which is preliminary data.</text>
</comment>
<feature type="compositionally biased region" description="Pro residues" evidence="1">
    <location>
        <begin position="30"/>
        <end position="43"/>
    </location>
</feature>